<feature type="compositionally biased region" description="Polar residues" evidence="1">
    <location>
        <begin position="137"/>
        <end position="148"/>
    </location>
</feature>
<dbReference type="Proteomes" id="UP000736335">
    <property type="component" value="Unassembled WGS sequence"/>
</dbReference>
<protein>
    <submittedName>
        <fullName evidence="3">Uncharacterized protein</fullName>
    </submittedName>
</protein>
<dbReference type="EMBL" id="WIUZ02000009">
    <property type="protein sequence ID" value="KAF9783853.1"/>
    <property type="molecule type" value="Genomic_DNA"/>
</dbReference>
<dbReference type="OrthoDB" id="2848852at2759"/>
<reference evidence="3" key="2">
    <citation type="submission" date="2020-11" db="EMBL/GenBank/DDBJ databases">
        <authorList>
            <consortium name="DOE Joint Genome Institute"/>
            <person name="Kuo A."/>
            <person name="Miyauchi S."/>
            <person name="Kiss E."/>
            <person name="Drula E."/>
            <person name="Kohler A."/>
            <person name="Sanchez-Garcia M."/>
            <person name="Andreopoulos B."/>
            <person name="Barry K.W."/>
            <person name="Bonito G."/>
            <person name="Buee M."/>
            <person name="Carver A."/>
            <person name="Chen C."/>
            <person name="Cichocki N."/>
            <person name="Clum A."/>
            <person name="Culley D."/>
            <person name="Crous P.W."/>
            <person name="Fauchery L."/>
            <person name="Girlanda M."/>
            <person name="Hayes R."/>
            <person name="Keri Z."/>
            <person name="Labutti K."/>
            <person name="Lipzen A."/>
            <person name="Lombard V."/>
            <person name="Magnuson J."/>
            <person name="Maillard F."/>
            <person name="Morin E."/>
            <person name="Murat C."/>
            <person name="Nolan M."/>
            <person name="Ohm R."/>
            <person name="Pangilinan J."/>
            <person name="Pereira M."/>
            <person name="Perotto S."/>
            <person name="Peter M."/>
            <person name="Riley R."/>
            <person name="Sitrit Y."/>
            <person name="Stielow B."/>
            <person name="Szollosi G."/>
            <person name="Zifcakova L."/>
            <person name="Stursova M."/>
            <person name="Spatafora J.W."/>
            <person name="Tedersoo L."/>
            <person name="Vaario L.-M."/>
            <person name="Yamada A."/>
            <person name="Yan M."/>
            <person name="Wang P."/>
            <person name="Xu J."/>
            <person name="Bruns T."/>
            <person name="Baldrian P."/>
            <person name="Vilgalys R."/>
            <person name="Henrissat B."/>
            <person name="Grigoriev I.V."/>
            <person name="Hibbett D."/>
            <person name="Nagy L.G."/>
            <person name="Martin F.M."/>
        </authorList>
    </citation>
    <scope>NUCLEOTIDE SEQUENCE</scope>
    <source>
        <strain evidence="3">UH-Tt-Lm1</strain>
    </source>
</reference>
<keyword evidence="2" id="KW-1133">Transmembrane helix</keyword>
<name>A0A9P6L577_9AGAM</name>
<organism evidence="3 4">
    <name type="scientific">Thelephora terrestris</name>
    <dbReference type="NCBI Taxonomy" id="56493"/>
    <lineage>
        <taxon>Eukaryota</taxon>
        <taxon>Fungi</taxon>
        <taxon>Dikarya</taxon>
        <taxon>Basidiomycota</taxon>
        <taxon>Agaricomycotina</taxon>
        <taxon>Agaricomycetes</taxon>
        <taxon>Thelephorales</taxon>
        <taxon>Thelephoraceae</taxon>
        <taxon>Thelephora</taxon>
    </lineage>
</organism>
<accession>A0A9P6L577</accession>
<dbReference type="AlphaFoldDB" id="A0A9P6L577"/>
<keyword evidence="2" id="KW-0812">Transmembrane</keyword>
<reference evidence="3" key="1">
    <citation type="journal article" date="2020" name="Nat. Commun.">
        <title>Large-scale genome sequencing of mycorrhizal fungi provides insights into the early evolution of symbiotic traits.</title>
        <authorList>
            <person name="Miyauchi S."/>
            <person name="Kiss E."/>
            <person name="Kuo A."/>
            <person name="Drula E."/>
            <person name="Kohler A."/>
            <person name="Sanchez-Garcia M."/>
            <person name="Morin E."/>
            <person name="Andreopoulos B."/>
            <person name="Barry K.W."/>
            <person name="Bonito G."/>
            <person name="Buee M."/>
            <person name="Carver A."/>
            <person name="Chen C."/>
            <person name="Cichocki N."/>
            <person name="Clum A."/>
            <person name="Culley D."/>
            <person name="Crous P.W."/>
            <person name="Fauchery L."/>
            <person name="Girlanda M."/>
            <person name="Hayes R.D."/>
            <person name="Keri Z."/>
            <person name="LaButti K."/>
            <person name="Lipzen A."/>
            <person name="Lombard V."/>
            <person name="Magnuson J."/>
            <person name="Maillard F."/>
            <person name="Murat C."/>
            <person name="Nolan M."/>
            <person name="Ohm R.A."/>
            <person name="Pangilinan J."/>
            <person name="Pereira M.F."/>
            <person name="Perotto S."/>
            <person name="Peter M."/>
            <person name="Pfister S."/>
            <person name="Riley R."/>
            <person name="Sitrit Y."/>
            <person name="Stielow J.B."/>
            <person name="Szollosi G."/>
            <person name="Zifcakova L."/>
            <person name="Stursova M."/>
            <person name="Spatafora J.W."/>
            <person name="Tedersoo L."/>
            <person name="Vaario L.M."/>
            <person name="Yamada A."/>
            <person name="Yan M."/>
            <person name="Wang P."/>
            <person name="Xu J."/>
            <person name="Bruns T."/>
            <person name="Baldrian P."/>
            <person name="Vilgalys R."/>
            <person name="Dunand C."/>
            <person name="Henrissat B."/>
            <person name="Grigoriev I.V."/>
            <person name="Hibbett D."/>
            <person name="Nagy L.G."/>
            <person name="Martin F.M."/>
        </authorList>
    </citation>
    <scope>NUCLEOTIDE SEQUENCE</scope>
    <source>
        <strain evidence="3">UH-Tt-Lm1</strain>
    </source>
</reference>
<proteinExistence type="predicted"/>
<feature type="region of interest" description="Disordered" evidence="1">
    <location>
        <begin position="100"/>
        <end position="171"/>
    </location>
</feature>
<comment type="caution">
    <text evidence="3">The sequence shown here is derived from an EMBL/GenBank/DDBJ whole genome shotgun (WGS) entry which is preliminary data.</text>
</comment>
<evidence type="ECO:0000313" key="4">
    <source>
        <dbReference type="Proteomes" id="UP000736335"/>
    </source>
</evidence>
<evidence type="ECO:0000256" key="2">
    <source>
        <dbReference type="SAM" id="Phobius"/>
    </source>
</evidence>
<keyword evidence="2" id="KW-0472">Membrane</keyword>
<gene>
    <name evidence="3" type="ORF">BJ322DRAFT_1067353</name>
</gene>
<evidence type="ECO:0000313" key="3">
    <source>
        <dbReference type="EMBL" id="KAF9783853.1"/>
    </source>
</evidence>
<feature type="transmembrane region" description="Helical" evidence="2">
    <location>
        <begin position="6"/>
        <end position="28"/>
    </location>
</feature>
<feature type="compositionally biased region" description="Low complexity" evidence="1">
    <location>
        <begin position="116"/>
        <end position="136"/>
    </location>
</feature>
<evidence type="ECO:0000256" key="1">
    <source>
        <dbReference type="SAM" id="MobiDB-lite"/>
    </source>
</evidence>
<sequence>MSATVIALATILVIVLVLASVLIALLYVQLRQKRSYNGAVEASPLTPGFGIFNFIPPWHPAAQITPFGSSPQAPVFSFEPGTNMRIAHRNSQGGWEFFDSGLSENDKLPRPQSVRSSIFTRSARSSPSSPGSISSSQWTTGPVTTTPRESLATDFRTTAPPPPAYCKDENR</sequence>
<keyword evidence="4" id="KW-1185">Reference proteome</keyword>